<organism evidence="1 2">
    <name type="scientific">Thermohalobaculum xanthum</name>
    <dbReference type="NCBI Taxonomy" id="2753746"/>
    <lineage>
        <taxon>Bacteria</taxon>
        <taxon>Pseudomonadati</taxon>
        <taxon>Pseudomonadota</taxon>
        <taxon>Alphaproteobacteria</taxon>
        <taxon>Rhodobacterales</taxon>
        <taxon>Paracoccaceae</taxon>
        <taxon>Thermohalobaculum</taxon>
    </lineage>
</organism>
<name>A0A8J7M9M2_9RHOB</name>
<evidence type="ECO:0000313" key="2">
    <source>
        <dbReference type="Proteomes" id="UP000655420"/>
    </source>
</evidence>
<dbReference type="EMBL" id="JAEHHL010000008">
    <property type="protein sequence ID" value="MBK0400207.1"/>
    <property type="molecule type" value="Genomic_DNA"/>
</dbReference>
<protein>
    <submittedName>
        <fullName evidence="1">Uncharacterized protein</fullName>
    </submittedName>
</protein>
<comment type="caution">
    <text evidence="1">The sequence shown here is derived from an EMBL/GenBank/DDBJ whole genome shotgun (WGS) entry which is preliminary data.</text>
</comment>
<gene>
    <name evidence="1" type="ORF">H0I76_13495</name>
</gene>
<reference evidence="1" key="1">
    <citation type="submission" date="2020-12" db="EMBL/GenBank/DDBJ databases">
        <title>Bacterial taxonomy.</title>
        <authorList>
            <person name="Pan X."/>
        </authorList>
    </citation>
    <scope>NUCLEOTIDE SEQUENCE</scope>
    <source>
        <strain evidence="1">M0105</strain>
    </source>
</reference>
<evidence type="ECO:0000313" key="1">
    <source>
        <dbReference type="EMBL" id="MBK0400207.1"/>
    </source>
</evidence>
<dbReference type="Proteomes" id="UP000655420">
    <property type="component" value="Unassembled WGS sequence"/>
</dbReference>
<dbReference type="AlphaFoldDB" id="A0A8J7M9M2"/>
<accession>A0A8J7M9M2</accession>
<keyword evidence="2" id="KW-1185">Reference proteome</keyword>
<sequence length="64" mass="6627">MPCGPTTPGVKARPDDLGLDPFSFSQPEAMLQGFAVMATMMAAPMRAAMIVAGEAMRGGGPDRD</sequence>
<proteinExistence type="predicted"/>
<dbReference type="RefSeq" id="WP_200610691.1">
    <property type="nucleotide sequence ID" value="NZ_JAEHHL010000008.1"/>
</dbReference>